<comment type="caution">
    <text evidence="3">The sequence shown here is derived from an EMBL/GenBank/DDBJ whole genome shotgun (WGS) entry which is preliminary data.</text>
</comment>
<reference evidence="3" key="1">
    <citation type="submission" date="2022-10" db="EMBL/GenBank/DDBJ databases">
        <authorList>
            <person name="Chen Y."/>
            <person name="Dougan E. K."/>
            <person name="Chan C."/>
            <person name="Rhodes N."/>
            <person name="Thang M."/>
        </authorList>
    </citation>
    <scope>NUCLEOTIDE SEQUENCE</scope>
</reference>
<dbReference type="EMBL" id="CAMXCT010006765">
    <property type="protein sequence ID" value="CAI4019679.1"/>
    <property type="molecule type" value="Genomic_DNA"/>
</dbReference>
<evidence type="ECO:0000313" key="4">
    <source>
        <dbReference type="EMBL" id="CAL1173054.1"/>
    </source>
</evidence>
<feature type="non-terminal residue" evidence="3">
    <location>
        <position position="1"/>
    </location>
</feature>
<accession>A0A9P1GRE7</accession>
<dbReference type="EMBL" id="CAMXCT030006765">
    <property type="protein sequence ID" value="CAL4806991.1"/>
    <property type="molecule type" value="Genomic_DNA"/>
</dbReference>
<evidence type="ECO:0000259" key="2">
    <source>
        <dbReference type="PROSITE" id="PS50879"/>
    </source>
</evidence>
<dbReference type="Pfam" id="PF00075">
    <property type="entry name" value="RNase_H"/>
    <property type="match status" value="1"/>
</dbReference>
<evidence type="ECO:0000313" key="5">
    <source>
        <dbReference type="Proteomes" id="UP001152797"/>
    </source>
</evidence>
<dbReference type="InterPro" id="IPR002156">
    <property type="entry name" value="RNaseH_domain"/>
</dbReference>
<dbReference type="Gene3D" id="3.30.420.10">
    <property type="entry name" value="Ribonuclease H-like superfamily/Ribonuclease H"/>
    <property type="match status" value="1"/>
</dbReference>
<dbReference type="GO" id="GO:0004523">
    <property type="term" value="F:RNA-DNA hybrid ribonuclease activity"/>
    <property type="evidence" value="ECO:0007669"/>
    <property type="project" value="InterPro"/>
</dbReference>
<name>A0A9P1GRE7_9DINO</name>
<keyword evidence="5" id="KW-1185">Reference proteome</keyword>
<dbReference type="InterPro" id="IPR012337">
    <property type="entry name" value="RNaseH-like_sf"/>
</dbReference>
<organism evidence="3">
    <name type="scientific">Cladocopium goreaui</name>
    <dbReference type="NCBI Taxonomy" id="2562237"/>
    <lineage>
        <taxon>Eukaryota</taxon>
        <taxon>Sar</taxon>
        <taxon>Alveolata</taxon>
        <taxon>Dinophyceae</taxon>
        <taxon>Suessiales</taxon>
        <taxon>Symbiodiniaceae</taxon>
        <taxon>Cladocopium</taxon>
    </lineage>
</organism>
<reference evidence="4" key="2">
    <citation type="submission" date="2024-04" db="EMBL/GenBank/DDBJ databases">
        <authorList>
            <person name="Chen Y."/>
            <person name="Shah S."/>
            <person name="Dougan E. K."/>
            <person name="Thang M."/>
            <person name="Chan C."/>
        </authorList>
    </citation>
    <scope>NUCLEOTIDE SEQUENCE [LARGE SCALE GENOMIC DNA]</scope>
</reference>
<feature type="domain" description="RNase H type-1" evidence="2">
    <location>
        <begin position="422"/>
        <end position="577"/>
    </location>
</feature>
<dbReference type="GO" id="GO:0003676">
    <property type="term" value="F:nucleic acid binding"/>
    <property type="evidence" value="ECO:0007669"/>
    <property type="project" value="InterPro"/>
</dbReference>
<dbReference type="SUPFAM" id="SSF53098">
    <property type="entry name" value="Ribonuclease H-like"/>
    <property type="match status" value="1"/>
</dbReference>
<evidence type="ECO:0000313" key="3">
    <source>
        <dbReference type="EMBL" id="CAI4019679.1"/>
    </source>
</evidence>
<dbReference type="InterPro" id="IPR036397">
    <property type="entry name" value="RNaseH_sf"/>
</dbReference>
<dbReference type="PROSITE" id="PS50879">
    <property type="entry name" value="RNASE_H_1"/>
    <property type="match status" value="1"/>
</dbReference>
<dbReference type="EMBL" id="CAMXCT020006765">
    <property type="protein sequence ID" value="CAL1173054.1"/>
    <property type="molecule type" value="Genomic_DNA"/>
</dbReference>
<sequence length="1434" mass="162863">FARKDQIIDDMHLGPVCEGRRCDIKAGLNNVQLVVPVELSNGFNLRIRIGPPPSAQQLPHAPGAHFEDVAFLMQIRSDLPTIPIPRLPWDGTRSFEEMDTIHLMQRQISRRGRPSQVSADMDLVPIDCPIYGPASRSVLLLQDEFVQALQLIWEAQAFAWEGEQRTGKILTWFVDHREGLPVCLAPRPVSLQEDYTHWHAAIHQTWADIVDDSLAIEYHIVNPTPSFLEPNIMAHIVVIQAPQPDVVTSVVTIFDPWLSPRPGPYTRLVVTTPEQVQQRDLVHVTSFAERCFHPASAYACELWHGEQQLLLEHSHQGRNGNGYDLYVVVREGKRFGQRSHEEWEDDSIALLQRSAVQQQADKAPPERFPWPPTQQTVCFLETFKAFDQFDTHLFLPVFDLPQVAAPHPAAEWTAKWWDHETPGDIVCIYVDGSYCSCPQEGEVCAGAAVAGFLHTSRGWVFLGALSSAIETASSAYTAELYGSIAAHKFIYDVLKLHKLIDAAPPQVLLRYDALTVGNQAAGHWSSITHRDYGSFLRALALLVETKYHTSIQFEHVRGHSGEIGNDLVDQLASEARSHGGLTPFAKWIDHQVHTAAHAQAHWFWLLFATEYRHLWHGLDLRVPAPTTEPTPAVVPTDESAAEQAAYCNPNDIDWTGLADSIHFEVDVHTHFQTLHDQVVQHLRPQCRKRARKPLKQTLSEETWALVCEKAKWRKQLKEYNFLQRQAALEQVFQAWKMGQATLPDEYGRLRQQQDVLVAGALWEFRRLGRKVTQAMRRDDKGFFTSLLTDGAEFLHPKDVKQLWAVIRRSIPKFQNRKIGYSPYRLASLEATSERHFQNLELGEPREKEDLMQRCLQGQSAAAAHDLPDRIDLGNLPTLIEVENSLRATQADRATGFDQVPSAVYHQHAAFLGRYFYQVVLKMFLWGAEPLQGKGGYLKMIPKKPGAIQLARLRIEFHKMLRTILRCEAGEQLSNAQRGGANPCFAALTKHGYTAEHCRQEAPGECRQAVRMDAMQAEGPLMQFGNQWTQRMNDVAEEIAALEMRLQIPDVPFDHIEYGMRLGDALTVTTRKWSAAFCSRGSGEIPDVIDCWIRLLSVFGNEFDDWAAHIFIQWGQDILPDIIAEQMDGYVEEILDQKFAECAELFPRTELASRLAQLHQRYKGLQEAAEAPSVPHRPVRRGTANPRERKATQQKVPSAFYDQVEWQAAWRQLKWFDFMKKREIPMLPGDSGCPTFLVVHLFSGRRREGDFHCHMQRQAALLGVKFVILSMDTAVSPTWGDLWHTSESWAMLERLYAWGMAALSANSAKHMQAPTSSSRVLRHFVDILYMEGFTYRNIRPCQLIWRGLLFGGHQLRSCCANMEMFGIPRLMRSMHAEVDAEAVKPTTPAIGKDDLGAFRTAKLKEYPNRFCSALARAFGDQLREEVRKGQTRQAE</sequence>
<protein>
    <recommendedName>
        <fullName evidence="2">RNase H type-1 domain-containing protein</fullName>
    </recommendedName>
</protein>
<proteinExistence type="predicted"/>
<feature type="region of interest" description="Disordered" evidence="1">
    <location>
        <begin position="1165"/>
        <end position="1194"/>
    </location>
</feature>
<dbReference type="OrthoDB" id="492977at2759"/>
<dbReference type="Proteomes" id="UP001152797">
    <property type="component" value="Unassembled WGS sequence"/>
</dbReference>
<gene>
    <name evidence="3" type="ORF">C1SCF055_LOCUS44164</name>
</gene>
<evidence type="ECO:0000256" key="1">
    <source>
        <dbReference type="SAM" id="MobiDB-lite"/>
    </source>
</evidence>
<feature type="non-terminal residue" evidence="3">
    <location>
        <position position="1434"/>
    </location>
</feature>